<dbReference type="AlphaFoldDB" id="A0A017SYK4"/>
<dbReference type="Proteomes" id="UP000019678">
    <property type="component" value="Unassembled WGS sequence"/>
</dbReference>
<dbReference type="EMBL" id="ASRX01000069">
    <property type="protein sequence ID" value="EYF01862.1"/>
    <property type="molecule type" value="Genomic_DNA"/>
</dbReference>
<accession>A0A017SYK4</accession>
<organism evidence="1 2">
    <name type="scientific">Chondromyces apiculatus DSM 436</name>
    <dbReference type="NCBI Taxonomy" id="1192034"/>
    <lineage>
        <taxon>Bacteria</taxon>
        <taxon>Pseudomonadati</taxon>
        <taxon>Myxococcota</taxon>
        <taxon>Polyangia</taxon>
        <taxon>Polyangiales</taxon>
        <taxon>Polyangiaceae</taxon>
        <taxon>Chondromyces</taxon>
    </lineage>
</organism>
<evidence type="ECO:0000313" key="2">
    <source>
        <dbReference type="Proteomes" id="UP000019678"/>
    </source>
</evidence>
<sequence length="395" mass="40872">MLRTFYYDSDVDGFGDVANFTDDCTMPEGYVEDADDCNDFNESVHPAAEETCNGLDDNCNDETDESTVDSGGACDTGQQGICALGAGVCQEGILVCVRSHQPSPESCDGLDNDCDGVVDEDNPGGTVSCALTGEVGACAEGVTYCTHGEIECAPLYLPGPETCDGMDNDCNGVVDEGVKSTFYRDADGDSYGNPALPAQACSAPAGYVANANDCNDSNAGIKPGATEICDGVDNNCANGTNDEVRNTYYRDADGDGYGVASPTTHACSKPAGYAQQAGDCNDNNSSVYPNRAEVCGDGTDNNCNGQNNEGCQAPVCTSGTKRGCCKPCAAAPSSSLTASPPDSCDPLTHSCPDRDGETADILPPIYCDEPGTCSDWEWCVAGQWNWCGGGTTGVH</sequence>
<gene>
    <name evidence="1" type="ORF">CAP_7630</name>
</gene>
<dbReference type="STRING" id="1192034.CAP_7630"/>
<proteinExistence type="predicted"/>
<evidence type="ECO:0008006" key="3">
    <source>
        <dbReference type="Google" id="ProtNLM"/>
    </source>
</evidence>
<dbReference type="Pfam" id="PF11617">
    <property type="entry name" value="Cu-binding_MopE"/>
    <property type="match status" value="5"/>
</dbReference>
<comment type="caution">
    <text evidence="1">The sequence shown here is derived from an EMBL/GenBank/DDBJ whole genome shotgun (WGS) entry which is preliminary data.</text>
</comment>
<name>A0A017SYK4_9BACT</name>
<dbReference type="InterPro" id="IPR021655">
    <property type="entry name" value="Put_metal-bd"/>
</dbReference>
<dbReference type="eggNOG" id="COG5184">
    <property type="taxonomic scope" value="Bacteria"/>
</dbReference>
<reference evidence="1 2" key="1">
    <citation type="submission" date="2013-05" db="EMBL/GenBank/DDBJ databases">
        <title>Genome assembly of Chondromyces apiculatus DSM 436.</title>
        <authorList>
            <person name="Sharma G."/>
            <person name="Khatri I."/>
            <person name="Kaur C."/>
            <person name="Mayilraj S."/>
            <person name="Subramanian S."/>
        </authorList>
    </citation>
    <scope>NUCLEOTIDE SEQUENCE [LARGE SCALE GENOMIC DNA]</scope>
    <source>
        <strain evidence="1 2">DSM 436</strain>
    </source>
</reference>
<protein>
    <recommendedName>
        <fullName evidence="3">BNR repeat domain protein</fullName>
    </recommendedName>
</protein>
<keyword evidence="2" id="KW-1185">Reference proteome</keyword>
<evidence type="ECO:0000313" key="1">
    <source>
        <dbReference type="EMBL" id="EYF01862.1"/>
    </source>
</evidence>